<evidence type="ECO:0000313" key="4">
    <source>
        <dbReference type="EMBL" id="OUS47337.1"/>
    </source>
</evidence>
<name>A0A1Y5IFD8_OSTTA</name>
<protein>
    <submittedName>
        <fullName evidence="4">Prefoldin</fullName>
    </submittedName>
</protein>
<sequence length="137" mass="15371">MSAASQQSAPMSDGFKQFVELQAKYAEATSQMKNLRSSVQQRENDRQRAKLTAKEMEAVEETARTFKPLGRSFVLEGRAELVKGLEETSAKATEEIEKAMAQREYLAKKLSDVETNLRELMQGNDALAKELQDRGVI</sequence>
<keyword evidence="2" id="KW-0143">Chaperone</keyword>
<dbReference type="CDD" id="cd23164">
    <property type="entry name" value="Prefoldin_1"/>
    <property type="match status" value="1"/>
</dbReference>
<dbReference type="OMA" id="REMIQQK"/>
<dbReference type="Gene3D" id="1.10.287.370">
    <property type="match status" value="1"/>
</dbReference>
<comment type="similarity">
    <text evidence="1">Belongs to the prefoldin subunit beta family.</text>
</comment>
<organism evidence="4">
    <name type="scientific">Ostreococcus tauri</name>
    <name type="common">Marine green alga</name>
    <dbReference type="NCBI Taxonomy" id="70448"/>
    <lineage>
        <taxon>Eukaryota</taxon>
        <taxon>Viridiplantae</taxon>
        <taxon>Chlorophyta</taxon>
        <taxon>Mamiellophyceae</taxon>
        <taxon>Mamiellales</taxon>
        <taxon>Bathycoccaceae</taxon>
        <taxon>Ostreococcus</taxon>
    </lineage>
</organism>
<dbReference type="PANTHER" id="PTHR20903:SF0">
    <property type="entry name" value="PREFOLDIN SUBUNIT 1"/>
    <property type="match status" value="1"/>
</dbReference>
<evidence type="ECO:0000256" key="2">
    <source>
        <dbReference type="ARBA" id="ARBA00023186"/>
    </source>
</evidence>
<proteinExistence type="inferred from homology"/>
<evidence type="ECO:0000256" key="3">
    <source>
        <dbReference type="SAM" id="MobiDB-lite"/>
    </source>
</evidence>
<dbReference type="SUPFAM" id="SSF46579">
    <property type="entry name" value="Prefoldin"/>
    <property type="match status" value="1"/>
</dbReference>
<dbReference type="GO" id="GO:0005737">
    <property type="term" value="C:cytoplasm"/>
    <property type="evidence" value="ECO:0007669"/>
    <property type="project" value="TreeGrafter"/>
</dbReference>
<feature type="region of interest" description="Disordered" evidence="3">
    <location>
        <begin position="35"/>
        <end position="56"/>
    </location>
</feature>
<dbReference type="InterPro" id="IPR009053">
    <property type="entry name" value="Prefoldin"/>
</dbReference>
<dbReference type="eggNOG" id="KOG3501">
    <property type="taxonomic scope" value="Eukaryota"/>
</dbReference>
<accession>A0A1Y5IFD8</accession>
<dbReference type="EMBL" id="KZ155778">
    <property type="protein sequence ID" value="OUS47337.1"/>
    <property type="molecule type" value="Genomic_DNA"/>
</dbReference>
<dbReference type="PANTHER" id="PTHR20903">
    <property type="entry name" value="PREFOLDIN SUBUNIT 1-RELATED"/>
    <property type="match status" value="1"/>
</dbReference>
<dbReference type="GO" id="GO:0016272">
    <property type="term" value="C:prefoldin complex"/>
    <property type="evidence" value="ECO:0007669"/>
    <property type="project" value="InterPro"/>
</dbReference>
<dbReference type="Pfam" id="PF01920">
    <property type="entry name" value="Prefoldin_2"/>
    <property type="match status" value="1"/>
</dbReference>
<dbReference type="RefSeq" id="XP_003080387.2">
    <property type="nucleotide sequence ID" value="XM_003080339.2"/>
</dbReference>
<dbReference type="KEGG" id="ota:OT_ostta07g02950"/>
<dbReference type="GO" id="GO:0044183">
    <property type="term" value="F:protein folding chaperone"/>
    <property type="evidence" value="ECO:0007669"/>
    <property type="project" value="TreeGrafter"/>
</dbReference>
<feature type="compositionally biased region" description="Basic and acidic residues" evidence="3">
    <location>
        <begin position="42"/>
        <end position="56"/>
    </location>
</feature>
<dbReference type="AlphaFoldDB" id="A0A1Y5IFD8"/>
<dbReference type="GO" id="GO:0051082">
    <property type="term" value="F:unfolded protein binding"/>
    <property type="evidence" value="ECO:0007669"/>
    <property type="project" value="InterPro"/>
</dbReference>
<dbReference type="InterPro" id="IPR002777">
    <property type="entry name" value="PFD_beta-like"/>
</dbReference>
<dbReference type="GO" id="GO:0009409">
    <property type="term" value="P:response to cold"/>
    <property type="evidence" value="ECO:0007669"/>
    <property type="project" value="UniProtKB-ARBA"/>
</dbReference>
<dbReference type="Proteomes" id="UP000195557">
    <property type="component" value="Unassembled WGS sequence"/>
</dbReference>
<gene>
    <name evidence="4" type="ORF">BE221DRAFT_72315</name>
</gene>
<reference evidence="4" key="1">
    <citation type="submission" date="2017-04" db="EMBL/GenBank/DDBJ databases">
        <title>Population genomics of picophytoplankton unveils novel chromosome hypervariability.</title>
        <authorList>
            <consortium name="DOE Joint Genome Institute"/>
            <person name="Blanc-Mathieu R."/>
            <person name="Krasovec M."/>
            <person name="Hebrard M."/>
            <person name="Yau S."/>
            <person name="Desgranges E."/>
            <person name="Martin J."/>
            <person name="Schackwitz W."/>
            <person name="Kuo A."/>
            <person name="Salin G."/>
            <person name="Donnadieu C."/>
            <person name="Desdevises Y."/>
            <person name="Sanchez-Ferandin S."/>
            <person name="Moreau H."/>
            <person name="Rivals E."/>
            <person name="Grigoriev I.V."/>
            <person name="Grimsley N."/>
            <person name="Eyre-Walker A."/>
            <person name="Piganeau G."/>
        </authorList>
    </citation>
    <scope>NUCLEOTIDE SEQUENCE [LARGE SCALE GENOMIC DNA]</scope>
    <source>
        <strain evidence="4">RCC 1115</strain>
    </source>
</reference>
<evidence type="ECO:0000256" key="1">
    <source>
        <dbReference type="ARBA" id="ARBA00008045"/>
    </source>
</evidence>
<dbReference type="OrthoDB" id="498195at2759"/>